<dbReference type="Proteomes" id="UP001629214">
    <property type="component" value="Unassembled WGS sequence"/>
</dbReference>
<name>A0ABW8Z970_9BURK</name>
<organism evidence="2 3">
    <name type="scientific">Herbaspirillum rhizosphaerae</name>
    <dbReference type="NCBI Taxonomy" id="346179"/>
    <lineage>
        <taxon>Bacteria</taxon>
        <taxon>Pseudomonadati</taxon>
        <taxon>Pseudomonadota</taxon>
        <taxon>Betaproteobacteria</taxon>
        <taxon>Burkholderiales</taxon>
        <taxon>Oxalobacteraceae</taxon>
        <taxon>Herbaspirillum</taxon>
    </lineage>
</organism>
<gene>
    <name evidence="2" type="ORF">PQR63_11615</name>
</gene>
<keyword evidence="3" id="KW-1185">Reference proteome</keyword>
<feature type="region of interest" description="Disordered" evidence="1">
    <location>
        <begin position="25"/>
        <end position="83"/>
    </location>
</feature>
<feature type="compositionally biased region" description="Low complexity" evidence="1">
    <location>
        <begin position="27"/>
        <end position="41"/>
    </location>
</feature>
<evidence type="ECO:0000256" key="1">
    <source>
        <dbReference type="SAM" id="MobiDB-lite"/>
    </source>
</evidence>
<evidence type="ECO:0000313" key="3">
    <source>
        <dbReference type="Proteomes" id="UP001629214"/>
    </source>
</evidence>
<protein>
    <recommendedName>
        <fullName evidence="4">Lipoprotein</fullName>
    </recommendedName>
</protein>
<accession>A0ABW8Z970</accession>
<dbReference type="EMBL" id="JAQQFR010000006">
    <property type="protein sequence ID" value="MFL9879035.1"/>
    <property type="molecule type" value="Genomic_DNA"/>
</dbReference>
<comment type="caution">
    <text evidence="2">The sequence shown here is derived from an EMBL/GenBank/DDBJ whole genome shotgun (WGS) entry which is preliminary data.</text>
</comment>
<evidence type="ECO:0000313" key="2">
    <source>
        <dbReference type="EMBL" id="MFL9879035.1"/>
    </source>
</evidence>
<dbReference type="RefSeq" id="WP_408168022.1">
    <property type="nucleotide sequence ID" value="NZ_JAQQFR010000006.1"/>
</dbReference>
<sequence length="83" mass="8107">MLVRHAVLASVMFTALLAGCNKRDEAPAAPAASDSSAATPAPATPTPPAMTPPPAPAADAKPADAAPPATPPADNATNTDKKP</sequence>
<feature type="compositionally biased region" description="Pro residues" evidence="1">
    <location>
        <begin position="42"/>
        <end position="56"/>
    </location>
</feature>
<reference evidence="2 3" key="1">
    <citation type="journal article" date="2024" name="Chem. Sci.">
        <title>Discovery of megapolipeptins by genome mining of a Burkholderiales bacteria collection.</title>
        <authorList>
            <person name="Paulo B.S."/>
            <person name="Recchia M.J.J."/>
            <person name="Lee S."/>
            <person name="Fergusson C.H."/>
            <person name="Romanowski S.B."/>
            <person name="Hernandez A."/>
            <person name="Krull N."/>
            <person name="Liu D.Y."/>
            <person name="Cavanagh H."/>
            <person name="Bos A."/>
            <person name="Gray C.A."/>
            <person name="Murphy B.T."/>
            <person name="Linington R.G."/>
            <person name="Eustaquio A.S."/>
        </authorList>
    </citation>
    <scope>NUCLEOTIDE SEQUENCE [LARGE SCALE GENOMIC DNA]</scope>
    <source>
        <strain evidence="2 3">RL21-008-BIB-B</strain>
    </source>
</reference>
<proteinExistence type="predicted"/>
<evidence type="ECO:0008006" key="4">
    <source>
        <dbReference type="Google" id="ProtNLM"/>
    </source>
</evidence>
<dbReference type="PROSITE" id="PS51257">
    <property type="entry name" value="PROKAR_LIPOPROTEIN"/>
    <property type="match status" value="1"/>
</dbReference>
<feature type="compositionally biased region" description="Low complexity" evidence="1">
    <location>
        <begin position="57"/>
        <end position="83"/>
    </location>
</feature>